<dbReference type="PANTHER" id="PTHR43525:SF1">
    <property type="entry name" value="PROTEIN MALY"/>
    <property type="match status" value="1"/>
</dbReference>
<dbReference type="SUPFAM" id="SSF53383">
    <property type="entry name" value="PLP-dependent transferases"/>
    <property type="match status" value="1"/>
</dbReference>
<organism evidence="7 8">
    <name type="scientific">Glaciecola siphonariae</name>
    <dbReference type="NCBI Taxonomy" id="521012"/>
    <lineage>
        <taxon>Bacteria</taxon>
        <taxon>Pseudomonadati</taxon>
        <taxon>Pseudomonadota</taxon>
        <taxon>Gammaproteobacteria</taxon>
        <taxon>Alteromonadales</taxon>
        <taxon>Alteromonadaceae</taxon>
        <taxon>Glaciecola</taxon>
    </lineage>
</organism>
<evidence type="ECO:0000256" key="2">
    <source>
        <dbReference type="ARBA" id="ARBA00012224"/>
    </source>
</evidence>
<dbReference type="Proteomes" id="UP001595897">
    <property type="component" value="Unassembled WGS sequence"/>
</dbReference>
<dbReference type="Gene3D" id="3.40.640.10">
    <property type="entry name" value="Type I PLP-dependent aspartate aminotransferase-like (Major domain)"/>
    <property type="match status" value="1"/>
</dbReference>
<keyword evidence="8" id="KW-1185">Reference proteome</keyword>
<evidence type="ECO:0000313" key="8">
    <source>
        <dbReference type="Proteomes" id="UP001595897"/>
    </source>
</evidence>
<dbReference type="InterPro" id="IPR027619">
    <property type="entry name" value="C-S_lyase_PatB-like"/>
</dbReference>
<evidence type="ECO:0000256" key="1">
    <source>
        <dbReference type="ARBA" id="ARBA00001933"/>
    </source>
</evidence>
<comment type="caution">
    <text evidence="7">The sequence shown here is derived from an EMBL/GenBank/DDBJ whole genome shotgun (WGS) entry which is preliminary data.</text>
</comment>
<feature type="domain" description="Aminotransferase class I/classII large" evidence="6">
    <location>
        <begin position="44"/>
        <end position="372"/>
    </location>
</feature>
<proteinExistence type="inferred from homology"/>
<comment type="similarity">
    <text evidence="5">Belongs to the class-II pyridoxal-phosphate-dependent aminotransferase family. MalY/PatB cystathionine beta-lyase subfamily.</text>
</comment>
<name>A0ABV9LWR5_9ALTE</name>
<dbReference type="InterPro" id="IPR051798">
    <property type="entry name" value="Class-II_PLP-Dep_Aminotrans"/>
</dbReference>
<dbReference type="InterPro" id="IPR015422">
    <property type="entry name" value="PyrdxlP-dep_Trfase_small"/>
</dbReference>
<dbReference type="RefSeq" id="WP_382408107.1">
    <property type="nucleotide sequence ID" value="NZ_JBHSGU010000002.1"/>
</dbReference>
<dbReference type="Gene3D" id="3.90.1150.10">
    <property type="entry name" value="Aspartate Aminotransferase, domain 1"/>
    <property type="match status" value="1"/>
</dbReference>
<sequence length="377" mass="42098">MNFDQKPDRASSYAYKWEKYKDTNILPCWIADTEFRCAQPILDALLKRTEHGLLGYTLPKHHRGALQAIKHWCKKRYDWEIETNWIVWTPGVVPAFNMASKAFSKQNEGIIVQTPNYPPLLAAPRINEREQLCVPTVLENGRWTLDFDALEQHASKPTTHLFIMCNPMNPAGSVMTRAELDRVADICNRHDISICSDEIHCDLILDELEHVPASKHPALEQHSVTLMAASKTFNVAGLGTSFAIIPNPKLRSAFVNAGAGIVPWVNVMGLEATEAAFTQCDKWYDAQLAYLRANRDYLVKAINQIPGLSCTAPEATFLLWVDASGLGIENTQKWCEARGVGPSPGADFGQAHCFRINFGCARSYLEEIVARLSGEAV</sequence>
<gene>
    <name evidence="7" type="ORF">ACFO4O_10470</name>
</gene>
<evidence type="ECO:0000313" key="7">
    <source>
        <dbReference type="EMBL" id="MFC4700584.1"/>
    </source>
</evidence>
<dbReference type="Pfam" id="PF00155">
    <property type="entry name" value="Aminotran_1_2"/>
    <property type="match status" value="1"/>
</dbReference>
<protein>
    <recommendedName>
        <fullName evidence="2">cysteine-S-conjugate beta-lyase</fullName>
        <ecNumber evidence="2">4.4.1.13</ecNumber>
    </recommendedName>
</protein>
<dbReference type="InterPro" id="IPR004839">
    <property type="entry name" value="Aminotransferase_I/II_large"/>
</dbReference>
<keyword evidence="3" id="KW-0663">Pyridoxal phosphate</keyword>
<reference evidence="8" key="1">
    <citation type="journal article" date="2019" name="Int. J. Syst. Evol. Microbiol.">
        <title>The Global Catalogue of Microorganisms (GCM) 10K type strain sequencing project: providing services to taxonomists for standard genome sequencing and annotation.</title>
        <authorList>
            <consortium name="The Broad Institute Genomics Platform"/>
            <consortium name="The Broad Institute Genome Sequencing Center for Infectious Disease"/>
            <person name="Wu L."/>
            <person name="Ma J."/>
        </authorList>
    </citation>
    <scope>NUCLEOTIDE SEQUENCE [LARGE SCALE GENOMIC DNA]</scope>
    <source>
        <strain evidence="8">KACC 12507</strain>
    </source>
</reference>
<dbReference type="GO" id="GO:0047804">
    <property type="term" value="F:cysteine-S-conjugate beta-lyase activity"/>
    <property type="evidence" value="ECO:0007669"/>
    <property type="project" value="UniProtKB-EC"/>
</dbReference>
<evidence type="ECO:0000256" key="3">
    <source>
        <dbReference type="ARBA" id="ARBA00022898"/>
    </source>
</evidence>
<dbReference type="InterPro" id="IPR015424">
    <property type="entry name" value="PyrdxlP-dep_Trfase"/>
</dbReference>
<accession>A0ABV9LWR5</accession>
<comment type="cofactor">
    <cofactor evidence="1">
        <name>pyridoxal 5'-phosphate</name>
        <dbReference type="ChEBI" id="CHEBI:597326"/>
    </cofactor>
</comment>
<dbReference type="PANTHER" id="PTHR43525">
    <property type="entry name" value="PROTEIN MALY"/>
    <property type="match status" value="1"/>
</dbReference>
<dbReference type="NCBIfam" id="TIGR04350">
    <property type="entry name" value="C_S_lyase_PatB"/>
    <property type="match status" value="1"/>
</dbReference>
<evidence type="ECO:0000259" key="6">
    <source>
        <dbReference type="Pfam" id="PF00155"/>
    </source>
</evidence>
<dbReference type="EMBL" id="JBHSGU010000002">
    <property type="protein sequence ID" value="MFC4700584.1"/>
    <property type="molecule type" value="Genomic_DNA"/>
</dbReference>
<dbReference type="CDD" id="cd00609">
    <property type="entry name" value="AAT_like"/>
    <property type="match status" value="1"/>
</dbReference>
<dbReference type="EC" id="4.4.1.13" evidence="2"/>
<evidence type="ECO:0000256" key="4">
    <source>
        <dbReference type="ARBA" id="ARBA00023239"/>
    </source>
</evidence>
<evidence type="ECO:0000256" key="5">
    <source>
        <dbReference type="ARBA" id="ARBA00037974"/>
    </source>
</evidence>
<keyword evidence="4 7" id="KW-0456">Lyase</keyword>
<dbReference type="InterPro" id="IPR015421">
    <property type="entry name" value="PyrdxlP-dep_Trfase_major"/>
</dbReference>